<dbReference type="GO" id="GO:0071051">
    <property type="term" value="P:poly(A)-dependent snoRNA 3'-end processing"/>
    <property type="evidence" value="ECO:0007669"/>
    <property type="project" value="TreeGrafter"/>
</dbReference>
<dbReference type="GO" id="GO:0003723">
    <property type="term" value="F:RNA binding"/>
    <property type="evidence" value="ECO:0007669"/>
    <property type="project" value="UniProtKB-KW"/>
</dbReference>
<protein>
    <submittedName>
        <fullName evidence="11">Exosome complex component MTR3</fullName>
    </submittedName>
</protein>
<dbReference type="GO" id="GO:0005730">
    <property type="term" value="C:nucleolus"/>
    <property type="evidence" value="ECO:0007669"/>
    <property type="project" value="TreeGrafter"/>
</dbReference>
<evidence type="ECO:0000256" key="9">
    <source>
        <dbReference type="SAM" id="MobiDB-lite"/>
    </source>
</evidence>
<dbReference type="EMBL" id="BEYU01000044">
    <property type="protein sequence ID" value="GBG28579.1"/>
    <property type="molecule type" value="Genomic_DNA"/>
</dbReference>
<sequence>MATLYRPRVVRRARDETPSRGARIGPTDARSHKPSGARSGGIDTETEENEGPKTFVEVDTGVVGGAAGSAYVKVNGTRVLCSVRGPRAIKKSSDFGDEGALDCTVRLAPFALYGEAAGPTSSRNVETRRIKREQMLSGALLRAIKGSIRLDRFPKSVLEIDALVLSDDGAAPAVIPSCASLAIADSGVEMRDLVACAQVGVSDAAGKGVPSFISSPTLAQQAACSSVMTMALLPASETISDLTIKGTVSHSLAGETSKRCFEGCITLHRQMREHLVAKAEQAFADLEGEEQ</sequence>
<gene>
    <name evidence="11" type="ORF">FCC1311_048012</name>
</gene>
<comment type="subcellular location">
    <subcellularLocation>
        <location evidence="2">Cytoplasm</location>
    </subcellularLocation>
    <subcellularLocation>
        <location evidence="1">Nucleus</location>
    </subcellularLocation>
</comment>
<reference evidence="11 12" key="1">
    <citation type="submission" date="2017-12" db="EMBL/GenBank/DDBJ databases">
        <title>Sequencing, de novo assembly and annotation of complete genome of a new Thraustochytrid species, strain FCC1311.</title>
        <authorList>
            <person name="Sedici K."/>
            <person name="Godart F."/>
            <person name="Aiese Cigliano R."/>
            <person name="Sanseverino W."/>
            <person name="Barakat M."/>
            <person name="Ortet P."/>
            <person name="Marechal E."/>
            <person name="Cagnac O."/>
            <person name="Amato A."/>
        </authorList>
    </citation>
    <scope>NUCLEOTIDE SEQUENCE [LARGE SCALE GENOMIC DNA]</scope>
</reference>
<evidence type="ECO:0000313" key="11">
    <source>
        <dbReference type="EMBL" id="GBG28579.1"/>
    </source>
</evidence>
<organism evidence="11 12">
    <name type="scientific">Hondaea fermentalgiana</name>
    <dbReference type="NCBI Taxonomy" id="2315210"/>
    <lineage>
        <taxon>Eukaryota</taxon>
        <taxon>Sar</taxon>
        <taxon>Stramenopiles</taxon>
        <taxon>Bigyra</taxon>
        <taxon>Labyrinthulomycetes</taxon>
        <taxon>Thraustochytrida</taxon>
        <taxon>Thraustochytriidae</taxon>
        <taxon>Hondaea</taxon>
    </lineage>
</organism>
<evidence type="ECO:0000256" key="5">
    <source>
        <dbReference type="ARBA" id="ARBA00022552"/>
    </source>
</evidence>
<feature type="domain" description="Exoribonuclease phosphorolytic" evidence="10">
    <location>
        <begin position="56"/>
        <end position="189"/>
    </location>
</feature>
<evidence type="ECO:0000313" key="12">
    <source>
        <dbReference type="Proteomes" id="UP000241890"/>
    </source>
</evidence>
<evidence type="ECO:0000256" key="3">
    <source>
        <dbReference type="ARBA" id="ARBA00006678"/>
    </source>
</evidence>
<dbReference type="InterPro" id="IPR036345">
    <property type="entry name" value="ExoRNase_PH_dom2_sf"/>
</dbReference>
<dbReference type="InterPro" id="IPR001247">
    <property type="entry name" value="ExoRNase_PH_dom1"/>
</dbReference>
<dbReference type="GO" id="GO:0034475">
    <property type="term" value="P:U4 snRNA 3'-end processing"/>
    <property type="evidence" value="ECO:0007669"/>
    <property type="project" value="TreeGrafter"/>
</dbReference>
<dbReference type="Proteomes" id="UP000241890">
    <property type="component" value="Unassembled WGS sequence"/>
</dbReference>
<dbReference type="PANTHER" id="PTHR11953:SF2">
    <property type="entry name" value="EXOSOME COMPLEX COMPONENT MTR3"/>
    <property type="match status" value="1"/>
</dbReference>
<name>A0A2R5GE21_9STRA</name>
<dbReference type="SUPFAM" id="SSF54211">
    <property type="entry name" value="Ribosomal protein S5 domain 2-like"/>
    <property type="match status" value="1"/>
</dbReference>
<dbReference type="InterPro" id="IPR027408">
    <property type="entry name" value="PNPase/RNase_PH_dom_sf"/>
</dbReference>
<dbReference type="InterPro" id="IPR020568">
    <property type="entry name" value="Ribosomal_Su5_D2-typ_SF"/>
</dbReference>
<evidence type="ECO:0000256" key="8">
    <source>
        <dbReference type="ARBA" id="ARBA00023242"/>
    </source>
</evidence>
<keyword evidence="4" id="KW-0963">Cytoplasm</keyword>
<accession>A0A2R5GE21</accession>
<dbReference type="Pfam" id="PF01138">
    <property type="entry name" value="RNase_PH"/>
    <property type="match status" value="1"/>
</dbReference>
<keyword evidence="8" id="KW-0539">Nucleus</keyword>
<keyword evidence="5" id="KW-0698">rRNA processing</keyword>
<evidence type="ECO:0000256" key="4">
    <source>
        <dbReference type="ARBA" id="ARBA00022490"/>
    </source>
</evidence>
<comment type="caution">
    <text evidence="11">The sequence shown here is derived from an EMBL/GenBank/DDBJ whole genome shotgun (WGS) entry which is preliminary data.</text>
</comment>
<dbReference type="OrthoDB" id="2504340at2759"/>
<dbReference type="GO" id="GO:0016075">
    <property type="term" value="P:rRNA catabolic process"/>
    <property type="evidence" value="ECO:0007669"/>
    <property type="project" value="TreeGrafter"/>
</dbReference>
<dbReference type="InterPro" id="IPR050080">
    <property type="entry name" value="RNase_PH"/>
</dbReference>
<keyword evidence="12" id="KW-1185">Reference proteome</keyword>
<proteinExistence type="inferred from homology"/>
<evidence type="ECO:0000256" key="2">
    <source>
        <dbReference type="ARBA" id="ARBA00004496"/>
    </source>
</evidence>
<dbReference type="GO" id="GO:0000177">
    <property type="term" value="C:cytoplasmic exosome (RNase complex)"/>
    <property type="evidence" value="ECO:0007669"/>
    <property type="project" value="TreeGrafter"/>
</dbReference>
<evidence type="ECO:0000256" key="6">
    <source>
        <dbReference type="ARBA" id="ARBA00022835"/>
    </source>
</evidence>
<evidence type="ECO:0000259" key="10">
    <source>
        <dbReference type="Pfam" id="PF01138"/>
    </source>
</evidence>
<dbReference type="Gene3D" id="3.30.230.70">
    <property type="entry name" value="GHMP Kinase, N-terminal domain"/>
    <property type="match status" value="1"/>
</dbReference>
<dbReference type="SUPFAM" id="SSF55666">
    <property type="entry name" value="Ribonuclease PH domain 2-like"/>
    <property type="match status" value="1"/>
</dbReference>
<evidence type="ECO:0000256" key="1">
    <source>
        <dbReference type="ARBA" id="ARBA00004123"/>
    </source>
</evidence>
<dbReference type="GO" id="GO:0071028">
    <property type="term" value="P:nuclear mRNA surveillance"/>
    <property type="evidence" value="ECO:0007669"/>
    <property type="project" value="TreeGrafter"/>
</dbReference>
<dbReference type="GO" id="GO:0000176">
    <property type="term" value="C:nuclear exosome (RNase complex)"/>
    <property type="evidence" value="ECO:0007669"/>
    <property type="project" value="TreeGrafter"/>
</dbReference>
<dbReference type="PANTHER" id="PTHR11953">
    <property type="entry name" value="EXOSOME COMPLEX COMPONENT"/>
    <property type="match status" value="1"/>
</dbReference>
<dbReference type="InParanoid" id="A0A2R5GE21"/>
<dbReference type="AlphaFoldDB" id="A0A2R5GE21"/>
<keyword evidence="7" id="KW-0694">RNA-binding</keyword>
<feature type="region of interest" description="Disordered" evidence="9">
    <location>
        <begin position="1"/>
        <end position="55"/>
    </location>
</feature>
<comment type="similarity">
    <text evidence="3">Belongs to the RNase PH family.</text>
</comment>
<dbReference type="GO" id="GO:0006364">
    <property type="term" value="P:rRNA processing"/>
    <property type="evidence" value="ECO:0007669"/>
    <property type="project" value="UniProtKB-KW"/>
</dbReference>
<keyword evidence="6" id="KW-0271">Exosome</keyword>
<evidence type="ECO:0000256" key="7">
    <source>
        <dbReference type="ARBA" id="ARBA00022884"/>
    </source>
</evidence>